<proteinExistence type="predicted"/>
<feature type="transmembrane region" description="Helical" evidence="2">
    <location>
        <begin position="111"/>
        <end position="131"/>
    </location>
</feature>
<protein>
    <submittedName>
        <fullName evidence="4">PP2C family protein-serine/threonine phosphatase</fullName>
        <ecNumber evidence="4">3.1.3.16</ecNumber>
    </submittedName>
</protein>
<organism evidence="4 5">
    <name type="scientific">Glycomyces rhizosphaerae</name>
    <dbReference type="NCBI Taxonomy" id="2054422"/>
    <lineage>
        <taxon>Bacteria</taxon>
        <taxon>Bacillati</taxon>
        <taxon>Actinomycetota</taxon>
        <taxon>Actinomycetes</taxon>
        <taxon>Glycomycetales</taxon>
        <taxon>Glycomycetaceae</taxon>
        <taxon>Glycomyces</taxon>
    </lineage>
</organism>
<dbReference type="InterPro" id="IPR036457">
    <property type="entry name" value="PPM-type-like_dom_sf"/>
</dbReference>
<keyword evidence="2" id="KW-0812">Transmembrane</keyword>
<sequence length="391" mass="41918">MSRTIRAASEMQGHLRSYTLPESPWDRIAVGHPGSILLLRLLPLILVAITLPIAFISPVMTTYANYALVLLPAFTAFANGPIATGAATLVAIALISAGEFALGWLPHPQSAWSDMSAVIVIGVLCTGLAWFRNRIISRLLDMTLVAETAQLAIMPELPGRIGGMKVATIYRTAEGSPSLIGGDFFDIQDTDFGLRAVIGDVQGHDLSTVSLTEGLLGTFRERALDDPDLVTLVAHLERRVRLDNRDRDEWGQTFATAAVLEVSPAHNRLRTVLCGHATPLVVRSFAYSVGGKPLPPLGLADFGIQGPAQVREIELAPGDLIVLYTDGLVEARNAAGQQFPLVELLNAHAAAGIRDPSKLRARLLSDFLSGGYSRDDDLTLIAIQIPEATAP</sequence>
<name>A0ABV7Q4K5_9ACTN</name>
<comment type="caution">
    <text evidence="4">The sequence shown here is derived from an EMBL/GenBank/DDBJ whole genome shotgun (WGS) entry which is preliminary data.</text>
</comment>
<dbReference type="EC" id="3.1.3.16" evidence="4"/>
<evidence type="ECO:0000259" key="3">
    <source>
        <dbReference type="SMART" id="SM00331"/>
    </source>
</evidence>
<evidence type="ECO:0000313" key="4">
    <source>
        <dbReference type="EMBL" id="MFC3494714.1"/>
    </source>
</evidence>
<evidence type="ECO:0000256" key="1">
    <source>
        <dbReference type="ARBA" id="ARBA00022801"/>
    </source>
</evidence>
<keyword evidence="5" id="KW-1185">Reference proteome</keyword>
<dbReference type="Pfam" id="PF07228">
    <property type="entry name" value="SpoIIE"/>
    <property type="match status" value="1"/>
</dbReference>
<dbReference type="PANTHER" id="PTHR43156">
    <property type="entry name" value="STAGE II SPORULATION PROTEIN E-RELATED"/>
    <property type="match status" value="1"/>
</dbReference>
<dbReference type="GO" id="GO:0004722">
    <property type="term" value="F:protein serine/threonine phosphatase activity"/>
    <property type="evidence" value="ECO:0007669"/>
    <property type="project" value="UniProtKB-EC"/>
</dbReference>
<dbReference type="InterPro" id="IPR052016">
    <property type="entry name" value="Bact_Sigma-Reg"/>
</dbReference>
<dbReference type="Gene3D" id="3.60.40.10">
    <property type="entry name" value="PPM-type phosphatase domain"/>
    <property type="match status" value="1"/>
</dbReference>
<evidence type="ECO:0000256" key="2">
    <source>
        <dbReference type="SAM" id="Phobius"/>
    </source>
</evidence>
<dbReference type="RefSeq" id="WP_387978704.1">
    <property type="nucleotide sequence ID" value="NZ_JBHRWO010000020.1"/>
</dbReference>
<keyword evidence="1 4" id="KW-0378">Hydrolase</keyword>
<dbReference type="PANTHER" id="PTHR43156:SF2">
    <property type="entry name" value="STAGE II SPORULATION PROTEIN E"/>
    <property type="match status" value="1"/>
</dbReference>
<gene>
    <name evidence="4" type="ORF">ACFO8M_19695</name>
</gene>
<dbReference type="SMART" id="SM00331">
    <property type="entry name" value="PP2C_SIG"/>
    <property type="match status" value="1"/>
</dbReference>
<accession>A0ABV7Q4K5</accession>
<dbReference type="Proteomes" id="UP001595712">
    <property type="component" value="Unassembled WGS sequence"/>
</dbReference>
<feature type="domain" description="PPM-type phosphatase" evidence="3">
    <location>
        <begin position="164"/>
        <end position="385"/>
    </location>
</feature>
<dbReference type="SUPFAM" id="SSF81606">
    <property type="entry name" value="PP2C-like"/>
    <property type="match status" value="1"/>
</dbReference>
<keyword evidence="2" id="KW-1133">Transmembrane helix</keyword>
<feature type="transmembrane region" description="Helical" evidence="2">
    <location>
        <begin position="37"/>
        <end position="57"/>
    </location>
</feature>
<keyword evidence="2" id="KW-0472">Membrane</keyword>
<dbReference type="EMBL" id="JBHRWO010000020">
    <property type="protein sequence ID" value="MFC3494714.1"/>
    <property type="molecule type" value="Genomic_DNA"/>
</dbReference>
<reference evidence="5" key="1">
    <citation type="journal article" date="2019" name="Int. J. Syst. Evol. Microbiol.">
        <title>The Global Catalogue of Microorganisms (GCM) 10K type strain sequencing project: providing services to taxonomists for standard genome sequencing and annotation.</title>
        <authorList>
            <consortium name="The Broad Institute Genomics Platform"/>
            <consortium name="The Broad Institute Genome Sequencing Center for Infectious Disease"/>
            <person name="Wu L."/>
            <person name="Ma J."/>
        </authorList>
    </citation>
    <scope>NUCLEOTIDE SEQUENCE [LARGE SCALE GENOMIC DNA]</scope>
    <source>
        <strain evidence="5">CGMCC 4.7396</strain>
    </source>
</reference>
<evidence type="ECO:0000313" key="5">
    <source>
        <dbReference type="Proteomes" id="UP001595712"/>
    </source>
</evidence>
<dbReference type="InterPro" id="IPR001932">
    <property type="entry name" value="PPM-type_phosphatase-like_dom"/>
</dbReference>